<dbReference type="SMART" id="SM00700">
    <property type="entry name" value="JHBP"/>
    <property type="match status" value="1"/>
</dbReference>
<evidence type="ECO:0000313" key="4">
    <source>
        <dbReference type="EMBL" id="SSX23334.1"/>
    </source>
</evidence>
<dbReference type="AlphaFoldDB" id="A0A336LZB1"/>
<dbReference type="PANTHER" id="PTHR11008">
    <property type="entry name" value="PROTEIN TAKEOUT-LIKE PROTEIN"/>
    <property type="match status" value="1"/>
</dbReference>
<dbReference type="OMA" id="GYCDNAK"/>
<evidence type="ECO:0000256" key="2">
    <source>
        <dbReference type="ARBA" id="ARBA00023108"/>
    </source>
</evidence>
<dbReference type="GO" id="GO:0005615">
    <property type="term" value="C:extracellular space"/>
    <property type="evidence" value="ECO:0007669"/>
    <property type="project" value="TreeGrafter"/>
</dbReference>
<accession>A0A336LZB1</accession>
<dbReference type="InterPro" id="IPR010562">
    <property type="entry name" value="Haemolymph_juvenile_hormone-bd"/>
</dbReference>
<dbReference type="PANTHER" id="PTHR11008:SF39">
    <property type="entry name" value="CIRCADIAN CLOCK-CONTROLLED PROTEIN-LIKE PROTEIN"/>
    <property type="match status" value="1"/>
</dbReference>
<name>A0A336LZB1_CULSO</name>
<dbReference type="EMBL" id="UFQT01000338">
    <property type="protein sequence ID" value="SSX23334.1"/>
    <property type="molecule type" value="Genomic_DNA"/>
</dbReference>
<dbReference type="InterPro" id="IPR038606">
    <property type="entry name" value="To_sf"/>
</dbReference>
<organism evidence="4">
    <name type="scientific">Culicoides sonorensis</name>
    <name type="common">Biting midge</name>
    <dbReference type="NCBI Taxonomy" id="179676"/>
    <lineage>
        <taxon>Eukaryota</taxon>
        <taxon>Metazoa</taxon>
        <taxon>Ecdysozoa</taxon>
        <taxon>Arthropoda</taxon>
        <taxon>Hexapoda</taxon>
        <taxon>Insecta</taxon>
        <taxon>Pterygota</taxon>
        <taxon>Neoptera</taxon>
        <taxon>Endopterygota</taxon>
        <taxon>Diptera</taxon>
        <taxon>Nematocera</taxon>
        <taxon>Chironomoidea</taxon>
        <taxon>Ceratopogonidae</taxon>
        <taxon>Ceratopogoninae</taxon>
        <taxon>Culicoides</taxon>
        <taxon>Monoculicoides</taxon>
    </lineage>
</organism>
<dbReference type="GO" id="GO:0007623">
    <property type="term" value="P:circadian rhythm"/>
    <property type="evidence" value="ECO:0007669"/>
    <property type="project" value="UniProtKB-ARBA"/>
</dbReference>
<keyword evidence="1" id="KW-0732">Signal</keyword>
<gene>
    <name evidence="4" type="primary">CSON008823</name>
</gene>
<sequence>MDSFLFLINIHKSTVLRLIVLILILNLGYSSAKLPSVIEKCSRNLKDPRDCIRKSVEKLRPYLASGNWGEDFKVPKLEPLHLDAIYMNRGKDFKANFTDIIVHGPGKWVLEDMKIADIEKLTFDFILTLPKLEFSSKYSLDARIAIVDISGKGKTKGYFKNSRARVRVRGYVEPKDGKNYVRFRRIQVRISIPEAKFFLDNLFNGDEVLGQLGNRVINENSEIFLADLIPGLEHSLAEKFTDIVNNVLKDATVEDILN</sequence>
<reference evidence="4" key="1">
    <citation type="submission" date="2018-07" db="EMBL/GenBank/DDBJ databases">
        <authorList>
            <person name="Quirk P.G."/>
            <person name="Krulwich T.A."/>
        </authorList>
    </citation>
    <scope>NUCLEOTIDE SEQUENCE</scope>
</reference>
<proteinExistence type="inferred from homology"/>
<dbReference type="FunFam" id="3.15.10.30:FF:000001">
    <property type="entry name" value="Takeout-like protein 1"/>
    <property type="match status" value="1"/>
</dbReference>
<dbReference type="Gene3D" id="3.15.10.30">
    <property type="entry name" value="Haemolymph juvenile hormone binding protein"/>
    <property type="match status" value="1"/>
</dbReference>
<evidence type="ECO:0000256" key="1">
    <source>
        <dbReference type="ARBA" id="ARBA00022729"/>
    </source>
</evidence>
<comment type="similarity">
    <text evidence="3">Belongs to the TO family.</text>
</comment>
<dbReference type="VEuPathDB" id="VectorBase:CSON008823"/>
<dbReference type="Pfam" id="PF06585">
    <property type="entry name" value="JHBP"/>
    <property type="match status" value="1"/>
</dbReference>
<protein>
    <submittedName>
        <fullName evidence="4">CSON008823 protein</fullName>
    </submittedName>
</protein>
<evidence type="ECO:0000256" key="3">
    <source>
        <dbReference type="ARBA" id="ARBA00060902"/>
    </source>
</evidence>
<keyword evidence="2" id="KW-0090">Biological rhythms</keyword>